<evidence type="ECO:0000313" key="2">
    <source>
        <dbReference type="Proteomes" id="UP000076858"/>
    </source>
</evidence>
<gene>
    <name evidence="1" type="ORF">APZ42_019546</name>
</gene>
<dbReference type="AlphaFoldDB" id="A0A0P6CAY9"/>
<dbReference type="Proteomes" id="UP000076858">
    <property type="component" value="Unassembled WGS sequence"/>
</dbReference>
<keyword evidence="2" id="KW-1185">Reference proteome</keyword>
<sequence>MRGHFLLPSVSHSNRSLCAALSWNVSAVFPPFFSFVNRREYQNDKDLVSYLISCISKQKIKRNTRKST</sequence>
<evidence type="ECO:0000313" key="1">
    <source>
        <dbReference type="EMBL" id="KZS15019.1"/>
    </source>
</evidence>
<proteinExistence type="predicted"/>
<dbReference type="EMBL" id="LRGB01000930">
    <property type="protein sequence ID" value="KZS15019.1"/>
    <property type="molecule type" value="Genomic_DNA"/>
</dbReference>
<accession>A0A0P6CAY9</accession>
<protein>
    <submittedName>
        <fullName evidence="1">Uncharacterized protein</fullName>
    </submittedName>
</protein>
<organism evidence="1 2">
    <name type="scientific">Daphnia magna</name>
    <dbReference type="NCBI Taxonomy" id="35525"/>
    <lineage>
        <taxon>Eukaryota</taxon>
        <taxon>Metazoa</taxon>
        <taxon>Ecdysozoa</taxon>
        <taxon>Arthropoda</taxon>
        <taxon>Crustacea</taxon>
        <taxon>Branchiopoda</taxon>
        <taxon>Diplostraca</taxon>
        <taxon>Cladocera</taxon>
        <taxon>Anomopoda</taxon>
        <taxon>Daphniidae</taxon>
        <taxon>Daphnia</taxon>
    </lineage>
</organism>
<name>A0A0P6CAY9_9CRUS</name>
<reference evidence="1 2" key="1">
    <citation type="submission" date="2016-03" db="EMBL/GenBank/DDBJ databases">
        <title>EvidentialGene: Evidence-directed Construction of Genes on Genomes.</title>
        <authorList>
            <person name="Gilbert D.G."/>
            <person name="Choi J.-H."/>
            <person name="Mockaitis K."/>
            <person name="Colbourne J."/>
            <person name="Pfrender M."/>
        </authorList>
    </citation>
    <scope>NUCLEOTIDE SEQUENCE [LARGE SCALE GENOMIC DNA]</scope>
    <source>
        <strain evidence="1 2">Xinb3</strain>
        <tissue evidence="1">Complete organism</tissue>
    </source>
</reference>
<comment type="caution">
    <text evidence="1">The sequence shown here is derived from an EMBL/GenBank/DDBJ whole genome shotgun (WGS) entry which is preliminary data.</text>
</comment>